<keyword evidence="4" id="KW-1185">Reference proteome</keyword>
<gene>
    <name evidence="3" type="ORF">RMCB_1651</name>
</gene>
<reference evidence="4" key="2">
    <citation type="submission" date="2016-02" db="EMBL/GenBank/DDBJ databases">
        <title>Draft genome sequence of five rapidly growing Mycobacterium species.</title>
        <authorList>
            <person name="Katahira K."/>
            <person name="Gotou Y."/>
            <person name="Iida K."/>
            <person name="Ogura Y."/>
            <person name="Hayashi T."/>
        </authorList>
    </citation>
    <scope>NUCLEOTIDE SEQUENCE [LARGE SCALE GENOMIC DNA]</scope>
    <source>
        <strain evidence="4">JCM15654</strain>
    </source>
</reference>
<dbReference type="Proteomes" id="UP000069620">
    <property type="component" value="Unassembled WGS sequence"/>
</dbReference>
<evidence type="ECO:0000256" key="2">
    <source>
        <dbReference type="SAM" id="Phobius"/>
    </source>
</evidence>
<evidence type="ECO:0000256" key="1">
    <source>
        <dbReference type="SAM" id="MobiDB-lite"/>
    </source>
</evidence>
<dbReference type="AlphaFoldDB" id="A0A117I4Z0"/>
<feature type="region of interest" description="Disordered" evidence="1">
    <location>
        <begin position="41"/>
        <end position="77"/>
    </location>
</feature>
<reference evidence="4" key="1">
    <citation type="journal article" date="2016" name="Genome Announc.">
        <title>Draft Genome Sequences of Five Rapidly Growing Mycobacterium Species, M. thermoresistibile, M. fortuitum subsp. acetamidolyticum, M. canariasense, M. brisbanense, and M. novocastrense.</title>
        <authorList>
            <person name="Katahira K."/>
            <person name="Ogura Y."/>
            <person name="Gotoh Y."/>
            <person name="Hayashi T."/>
        </authorList>
    </citation>
    <scope>NUCLEOTIDE SEQUENCE [LARGE SCALE GENOMIC DNA]</scope>
    <source>
        <strain evidence="4">JCM15654</strain>
    </source>
</reference>
<dbReference type="STRING" id="146020.RMCB_1651"/>
<keyword evidence="2" id="KW-0472">Membrane</keyword>
<protein>
    <submittedName>
        <fullName evidence="3">Uncharacterized protein</fullName>
    </submittedName>
</protein>
<keyword evidence="2" id="KW-0812">Transmembrane</keyword>
<comment type="caution">
    <text evidence="3">The sequence shown here is derived from an EMBL/GenBank/DDBJ whole genome shotgun (WGS) entry which is preliminary data.</text>
</comment>
<feature type="transmembrane region" description="Helical" evidence="2">
    <location>
        <begin position="20"/>
        <end position="39"/>
    </location>
</feature>
<name>A0A117I4Z0_9MYCO</name>
<accession>A0A117I4Z0</accession>
<organism evidence="3 4">
    <name type="scientific">Mycolicibacterium brisbanense</name>
    <dbReference type="NCBI Taxonomy" id="146020"/>
    <lineage>
        <taxon>Bacteria</taxon>
        <taxon>Bacillati</taxon>
        <taxon>Actinomycetota</taxon>
        <taxon>Actinomycetes</taxon>
        <taxon>Mycobacteriales</taxon>
        <taxon>Mycobacteriaceae</taxon>
        <taxon>Mycolicibacterium</taxon>
    </lineage>
</organism>
<sequence>MSVALCTLKPPARLETTMTTLGATIYLGFFAVAALWLFATADGPDDQDQDPERSNSASTAAGPDGSSPWELTHSSLK</sequence>
<evidence type="ECO:0000313" key="4">
    <source>
        <dbReference type="Proteomes" id="UP000069620"/>
    </source>
</evidence>
<proteinExistence type="predicted"/>
<evidence type="ECO:0000313" key="3">
    <source>
        <dbReference type="EMBL" id="GAS87555.1"/>
    </source>
</evidence>
<dbReference type="EMBL" id="BCSX01000019">
    <property type="protein sequence ID" value="GAS87555.1"/>
    <property type="molecule type" value="Genomic_DNA"/>
</dbReference>
<keyword evidence="2" id="KW-1133">Transmembrane helix</keyword>